<dbReference type="InterPro" id="IPR042266">
    <property type="entry name" value="PPPDE_sf"/>
</dbReference>
<comment type="caution">
    <text evidence="6">The sequence shown here is derived from an EMBL/GenBank/DDBJ whole genome shotgun (WGS) entry which is preliminary data.</text>
</comment>
<dbReference type="Pfam" id="PF05903">
    <property type="entry name" value="Peptidase_C97"/>
    <property type="match status" value="1"/>
</dbReference>
<dbReference type="AlphaFoldDB" id="A0A8S1IN97"/>
<sequence>MAGRGGSAVMLNVYDLSDQNYVLYWMGFGVFHTGVQVHGVEYAYGGHDYDASGIFATEPRKPPGPVEFRQSIPMGETRLGPDEVRRVVSRMGQRFRGNHYHLLQMNCNHFASDLCKELVGRKAPSWVNRLAGLAVVCHCLLPGTWVPPLSTPSKMPEEEEIRQGNGLRSKNSAQRLLSDNRVMSDAYPVGDSGSLCDSNLDIEIDSDREQGGAGRDQGTPAALHFAEK</sequence>
<dbReference type="GO" id="GO:0016579">
    <property type="term" value="P:protein deubiquitination"/>
    <property type="evidence" value="ECO:0007669"/>
    <property type="project" value="TreeGrafter"/>
</dbReference>
<dbReference type="InterPro" id="IPR008580">
    <property type="entry name" value="PPPDE_dom"/>
</dbReference>
<accession>A0A8S1IN97</accession>
<evidence type="ECO:0000256" key="2">
    <source>
        <dbReference type="ARBA" id="ARBA00022670"/>
    </source>
</evidence>
<dbReference type="GO" id="GO:0101005">
    <property type="term" value="F:deubiquitinase activity"/>
    <property type="evidence" value="ECO:0007669"/>
    <property type="project" value="TreeGrafter"/>
</dbReference>
<evidence type="ECO:0000256" key="3">
    <source>
        <dbReference type="ARBA" id="ARBA00022801"/>
    </source>
</evidence>
<proteinExistence type="inferred from homology"/>
<keyword evidence="2" id="KW-0645">Protease</keyword>
<evidence type="ECO:0000256" key="4">
    <source>
        <dbReference type="SAM" id="MobiDB-lite"/>
    </source>
</evidence>
<evidence type="ECO:0000313" key="7">
    <source>
        <dbReference type="Proteomes" id="UP000708148"/>
    </source>
</evidence>
<comment type="similarity">
    <text evidence="1">Belongs to the DeSI family.</text>
</comment>
<feature type="region of interest" description="Disordered" evidence="4">
    <location>
        <begin position="206"/>
        <end position="228"/>
    </location>
</feature>
<dbReference type="PANTHER" id="PTHR12378">
    <property type="entry name" value="DESUMOYLATING ISOPEPTIDASE"/>
    <property type="match status" value="1"/>
</dbReference>
<evidence type="ECO:0000256" key="1">
    <source>
        <dbReference type="ARBA" id="ARBA00008140"/>
    </source>
</evidence>
<organism evidence="6 7">
    <name type="scientific">Ostreobium quekettii</name>
    <dbReference type="NCBI Taxonomy" id="121088"/>
    <lineage>
        <taxon>Eukaryota</taxon>
        <taxon>Viridiplantae</taxon>
        <taxon>Chlorophyta</taxon>
        <taxon>core chlorophytes</taxon>
        <taxon>Ulvophyceae</taxon>
        <taxon>TCBD clade</taxon>
        <taxon>Bryopsidales</taxon>
        <taxon>Ostreobineae</taxon>
        <taxon>Ostreobiaceae</taxon>
        <taxon>Ostreobium</taxon>
    </lineage>
</organism>
<dbReference type="GO" id="GO:0006508">
    <property type="term" value="P:proteolysis"/>
    <property type="evidence" value="ECO:0007669"/>
    <property type="project" value="UniProtKB-KW"/>
</dbReference>
<dbReference type="SMART" id="SM01179">
    <property type="entry name" value="DUF862"/>
    <property type="match status" value="1"/>
</dbReference>
<reference evidence="6" key="1">
    <citation type="submission" date="2020-12" db="EMBL/GenBank/DDBJ databases">
        <authorList>
            <person name="Iha C."/>
        </authorList>
    </citation>
    <scope>NUCLEOTIDE SEQUENCE</scope>
</reference>
<dbReference type="PANTHER" id="PTHR12378:SF80">
    <property type="entry name" value="IP06716P-RELATED"/>
    <property type="match status" value="1"/>
</dbReference>
<dbReference type="PROSITE" id="PS51858">
    <property type="entry name" value="PPPDE"/>
    <property type="match status" value="1"/>
</dbReference>
<dbReference type="Proteomes" id="UP000708148">
    <property type="component" value="Unassembled WGS sequence"/>
</dbReference>
<dbReference type="Gene3D" id="3.90.1720.30">
    <property type="entry name" value="PPPDE domains"/>
    <property type="match status" value="1"/>
</dbReference>
<dbReference type="OrthoDB" id="412286at2759"/>
<evidence type="ECO:0000313" key="6">
    <source>
        <dbReference type="EMBL" id="CAD7696205.1"/>
    </source>
</evidence>
<feature type="domain" description="PPPDE" evidence="5">
    <location>
        <begin position="7"/>
        <end position="145"/>
    </location>
</feature>
<keyword evidence="3" id="KW-0378">Hydrolase</keyword>
<feature type="region of interest" description="Disordered" evidence="4">
    <location>
        <begin position="148"/>
        <end position="172"/>
    </location>
</feature>
<gene>
    <name evidence="6" type="ORF">OSTQU699_LOCUS1566</name>
</gene>
<name>A0A8S1IN97_9CHLO</name>
<protein>
    <recommendedName>
        <fullName evidence="5">PPPDE domain-containing protein</fullName>
    </recommendedName>
</protein>
<keyword evidence="7" id="KW-1185">Reference proteome</keyword>
<evidence type="ECO:0000259" key="5">
    <source>
        <dbReference type="PROSITE" id="PS51858"/>
    </source>
</evidence>
<dbReference type="EMBL" id="CAJHUC010000444">
    <property type="protein sequence ID" value="CAD7696205.1"/>
    <property type="molecule type" value="Genomic_DNA"/>
</dbReference>